<dbReference type="EMBL" id="JAGMUU010000050">
    <property type="protein sequence ID" value="KAH7112598.1"/>
    <property type="molecule type" value="Genomic_DNA"/>
</dbReference>
<evidence type="ECO:0000256" key="4">
    <source>
        <dbReference type="ARBA" id="ARBA00022692"/>
    </source>
</evidence>
<feature type="transmembrane region" description="Helical" evidence="8">
    <location>
        <begin position="58"/>
        <end position="76"/>
    </location>
</feature>
<feature type="transmembrane region" description="Helical" evidence="8">
    <location>
        <begin position="114"/>
        <end position="135"/>
    </location>
</feature>
<dbReference type="Pfam" id="PF00083">
    <property type="entry name" value="Sugar_tr"/>
    <property type="match status" value="1"/>
</dbReference>
<evidence type="ECO:0000256" key="1">
    <source>
        <dbReference type="ARBA" id="ARBA00004141"/>
    </source>
</evidence>
<dbReference type="Proteomes" id="UP000717696">
    <property type="component" value="Unassembled WGS sequence"/>
</dbReference>
<dbReference type="GO" id="GO:0016020">
    <property type="term" value="C:membrane"/>
    <property type="evidence" value="ECO:0007669"/>
    <property type="project" value="UniProtKB-SubCell"/>
</dbReference>
<comment type="subcellular location">
    <subcellularLocation>
        <location evidence="1">Membrane</location>
        <topology evidence="1">Multi-pass membrane protein</topology>
    </subcellularLocation>
</comment>
<feature type="transmembrane region" description="Helical" evidence="8">
    <location>
        <begin position="436"/>
        <end position="454"/>
    </location>
</feature>
<evidence type="ECO:0000313" key="10">
    <source>
        <dbReference type="EMBL" id="KAH7112598.1"/>
    </source>
</evidence>
<feature type="transmembrane region" description="Helical" evidence="8">
    <location>
        <begin position="370"/>
        <end position="393"/>
    </location>
</feature>
<dbReference type="GO" id="GO:0005351">
    <property type="term" value="F:carbohydrate:proton symporter activity"/>
    <property type="evidence" value="ECO:0007669"/>
    <property type="project" value="TreeGrafter"/>
</dbReference>
<dbReference type="PROSITE" id="PS00216">
    <property type="entry name" value="SUGAR_TRANSPORT_1"/>
    <property type="match status" value="1"/>
</dbReference>
<name>A0A9P9D4T3_9HYPO</name>
<dbReference type="OrthoDB" id="6612291at2759"/>
<evidence type="ECO:0000256" key="2">
    <source>
        <dbReference type="ARBA" id="ARBA00010992"/>
    </source>
</evidence>
<evidence type="ECO:0000256" key="7">
    <source>
        <dbReference type="RuleBase" id="RU003346"/>
    </source>
</evidence>
<dbReference type="SUPFAM" id="SSF103473">
    <property type="entry name" value="MFS general substrate transporter"/>
    <property type="match status" value="1"/>
</dbReference>
<organism evidence="10 11">
    <name type="scientific">Dactylonectria estremocensis</name>
    <dbReference type="NCBI Taxonomy" id="1079267"/>
    <lineage>
        <taxon>Eukaryota</taxon>
        <taxon>Fungi</taxon>
        <taxon>Dikarya</taxon>
        <taxon>Ascomycota</taxon>
        <taxon>Pezizomycotina</taxon>
        <taxon>Sordariomycetes</taxon>
        <taxon>Hypocreomycetidae</taxon>
        <taxon>Hypocreales</taxon>
        <taxon>Nectriaceae</taxon>
        <taxon>Dactylonectria</taxon>
    </lineage>
</organism>
<comment type="similarity">
    <text evidence="2 7">Belongs to the major facilitator superfamily. Sugar transporter (TC 2.A.1.1) family.</text>
</comment>
<dbReference type="PANTHER" id="PTHR48022">
    <property type="entry name" value="PLASTIDIC GLUCOSE TRANSPORTER 4"/>
    <property type="match status" value="1"/>
</dbReference>
<dbReference type="InterPro" id="IPR050360">
    <property type="entry name" value="MFS_Sugar_Transporters"/>
</dbReference>
<keyword evidence="6 8" id="KW-0472">Membrane</keyword>
<dbReference type="FunFam" id="1.20.1250.20:FF:000134">
    <property type="entry name" value="MFS sugar transporter protein"/>
    <property type="match status" value="1"/>
</dbReference>
<keyword evidence="3 7" id="KW-0813">Transport</keyword>
<feature type="transmembrane region" description="Helical" evidence="8">
    <location>
        <begin position="405"/>
        <end position="424"/>
    </location>
</feature>
<dbReference type="InterPro" id="IPR005828">
    <property type="entry name" value="MFS_sugar_transport-like"/>
</dbReference>
<evidence type="ECO:0000256" key="3">
    <source>
        <dbReference type="ARBA" id="ARBA00022448"/>
    </source>
</evidence>
<evidence type="ECO:0000256" key="6">
    <source>
        <dbReference type="ARBA" id="ARBA00023136"/>
    </source>
</evidence>
<feature type="transmembrane region" description="Helical" evidence="8">
    <location>
        <begin position="88"/>
        <end position="108"/>
    </location>
</feature>
<dbReference type="InterPro" id="IPR020846">
    <property type="entry name" value="MFS_dom"/>
</dbReference>
<dbReference type="PRINTS" id="PR00171">
    <property type="entry name" value="SUGRTRNSPORT"/>
</dbReference>
<sequence>MATPNASDTRGLTWYNILAVSCFSMGAIFWGYDIGILSTVLVAPGYLTALKNPSSGESGLIVAIFSVGSWLSYAFVAGPVNDRLGRRWSGVTGVAVLCVGAGLQAGAVHLAMMVIGRFIAGVGTGIVATAVPLYLSETSPARYRGAIITLNQVGISLGISIAFWIGYGFSFWRAGNGESLEWRLSILIQYVPAVIFCVGAPFLCESPRWLLEHDQLEAAAKALTDLRGSDRPEFIQAELEEIRASILWHKENSISDAKVFIKDRALWARLWRAWALQFLQQLSGASGIRYYLPSNFRGAGASESLSLLASGIDGTVMAACTIAAILLVDRIGRRHSLGLGAAIMALSLLMNGALQTRYPNQSNVAANNCSIFFIFFFSLGYSIGFGPTAWIYAAETFPAHVRARGLGIAASGASLGGIIVGQVWPVAVASIGARTYFVFTAINVFSIVLVYTMYPETKGLTLEEIDSHFGKSNFHSETEATPKAMLGTESNMLKSTGLARHEDILILTKSDRMASNA</sequence>
<dbReference type="NCBIfam" id="TIGR00879">
    <property type="entry name" value="SP"/>
    <property type="match status" value="1"/>
</dbReference>
<feature type="transmembrane region" description="Helical" evidence="8">
    <location>
        <begin position="187"/>
        <end position="204"/>
    </location>
</feature>
<evidence type="ECO:0000313" key="11">
    <source>
        <dbReference type="Proteomes" id="UP000717696"/>
    </source>
</evidence>
<gene>
    <name evidence="10" type="ORF">B0J13DRAFT_515763</name>
</gene>
<dbReference type="PROSITE" id="PS50850">
    <property type="entry name" value="MFS"/>
    <property type="match status" value="1"/>
</dbReference>
<dbReference type="InterPro" id="IPR003663">
    <property type="entry name" value="Sugar/inositol_transpt"/>
</dbReference>
<protein>
    <submittedName>
        <fullName evidence="10">General substrate transporter</fullName>
    </submittedName>
</protein>
<keyword evidence="4 8" id="KW-0812">Transmembrane</keyword>
<feature type="domain" description="Major facilitator superfamily (MFS) profile" evidence="9">
    <location>
        <begin position="19"/>
        <end position="458"/>
    </location>
</feature>
<keyword evidence="11" id="KW-1185">Reference proteome</keyword>
<feature type="transmembrane region" description="Helical" evidence="8">
    <location>
        <begin position="147"/>
        <end position="167"/>
    </location>
</feature>
<reference evidence="10" key="1">
    <citation type="journal article" date="2021" name="Nat. Commun.">
        <title>Genetic determinants of endophytism in the Arabidopsis root mycobiome.</title>
        <authorList>
            <person name="Mesny F."/>
            <person name="Miyauchi S."/>
            <person name="Thiergart T."/>
            <person name="Pickel B."/>
            <person name="Atanasova L."/>
            <person name="Karlsson M."/>
            <person name="Huettel B."/>
            <person name="Barry K.W."/>
            <person name="Haridas S."/>
            <person name="Chen C."/>
            <person name="Bauer D."/>
            <person name="Andreopoulos W."/>
            <person name="Pangilinan J."/>
            <person name="LaButti K."/>
            <person name="Riley R."/>
            <person name="Lipzen A."/>
            <person name="Clum A."/>
            <person name="Drula E."/>
            <person name="Henrissat B."/>
            <person name="Kohler A."/>
            <person name="Grigoriev I.V."/>
            <person name="Martin F.M."/>
            <person name="Hacquard S."/>
        </authorList>
    </citation>
    <scope>NUCLEOTIDE SEQUENCE</scope>
    <source>
        <strain evidence="10">MPI-CAGE-AT-0021</strain>
    </source>
</reference>
<evidence type="ECO:0000256" key="8">
    <source>
        <dbReference type="SAM" id="Phobius"/>
    </source>
</evidence>
<dbReference type="PANTHER" id="PTHR48022:SF14">
    <property type="entry name" value="MAJOR FACILITATOR SUPERFAMILY (MFS) PROFILE DOMAIN-CONTAINING PROTEIN-RELATED"/>
    <property type="match status" value="1"/>
</dbReference>
<keyword evidence="5 8" id="KW-1133">Transmembrane helix</keyword>
<evidence type="ECO:0000256" key="5">
    <source>
        <dbReference type="ARBA" id="ARBA00022989"/>
    </source>
</evidence>
<dbReference type="AlphaFoldDB" id="A0A9P9D4T3"/>
<feature type="transmembrane region" description="Helical" evidence="8">
    <location>
        <begin position="12"/>
        <end position="32"/>
    </location>
</feature>
<feature type="transmembrane region" description="Helical" evidence="8">
    <location>
        <begin position="339"/>
        <end position="358"/>
    </location>
</feature>
<dbReference type="InterPro" id="IPR036259">
    <property type="entry name" value="MFS_trans_sf"/>
</dbReference>
<dbReference type="PROSITE" id="PS00217">
    <property type="entry name" value="SUGAR_TRANSPORT_2"/>
    <property type="match status" value="1"/>
</dbReference>
<dbReference type="Gene3D" id="1.20.1250.20">
    <property type="entry name" value="MFS general substrate transporter like domains"/>
    <property type="match status" value="1"/>
</dbReference>
<dbReference type="InterPro" id="IPR005829">
    <property type="entry name" value="Sugar_transporter_CS"/>
</dbReference>
<comment type="caution">
    <text evidence="10">The sequence shown here is derived from an EMBL/GenBank/DDBJ whole genome shotgun (WGS) entry which is preliminary data.</text>
</comment>
<accession>A0A9P9D4T3</accession>
<proteinExistence type="inferred from homology"/>
<evidence type="ECO:0000259" key="9">
    <source>
        <dbReference type="PROSITE" id="PS50850"/>
    </source>
</evidence>
<feature type="transmembrane region" description="Helical" evidence="8">
    <location>
        <begin position="304"/>
        <end position="327"/>
    </location>
</feature>